<keyword evidence="2" id="KW-1185">Reference proteome</keyword>
<gene>
    <name evidence="1" type="ORF">DPMN_041103</name>
</gene>
<organism evidence="1 2">
    <name type="scientific">Dreissena polymorpha</name>
    <name type="common">Zebra mussel</name>
    <name type="synonym">Mytilus polymorpha</name>
    <dbReference type="NCBI Taxonomy" id="45954"/>
    <lineage>
        <taxon>Eukaryota</taxon>
        <taxon>Metazoa</taxon>
        <taxon>Spiralia</taxon>
        <taxon>Lophotrochozoa</taxon>
        <taxon>Mollusca</taxon>
        <taxon>Bivalvia</taxon>
        <taxon>Autobranchia</taxon>
        <taxon>Heteroconchia</taxon>
        <taxon>Euheterodonta</taxon>
        <taxon>Imparidentia</taxon>
        <taxon>Neoheterodontei</taxon>
        <taxon>Myida</taxon>
        <taxon>Dreissenoidea</taxon>
        <taxon>Dreissenidae</taxon>
        <taxon>Dreissena</taxon>
    </lineage>
</organism>
<accession>A0A9D4HVX3</accession>
<sequence>MPTAHERRCCQSTNIVDGKAEAEGVPWITLHEGFQVNCLNIHVLETSFYEFIHDYGPREEQVHE</sequence>
<reference evidence="1" key="2">
    <citation type="submission" date="2020-11" db="EMBL/GenBank/DDBJ databases">
        <authorList>
            <person name="McCartney M.A."/>
            <person name="Auch B."/>
            <person name="Kono T."/>
            <person name="Mallez S."/>
            <person name="Becker A."/>
            <person name="Gohl D.M."/>
            <person name="Silverstein K.A.T."/>
            <person name="Koren S."/>
            <person name="Bechman K.B."/>
            <person name="Herman A."/>
            <person name="Abrahante J.E."/>
            <person name="Garbe J."/>
        </authorList>
    </citation>
    <scope>NUCLEOTIDE SEQUENCE</scope>
    <source>
        <strain evidence="1">Duluth1</strain>
        <tissue evidence="1">Whole animal</tissue>
    </source>
</reference>
<protein>
    <submittedName>
        <fullName evidence="1">Uncharacterized protein</fullName>
    </submittedName>
</protein>
<comment type="caution">
    <text evidence="1">The sequence shown here is derived from an EMBL/GenBank/DDBJ whole genome shotgun (WGS) entry which is preliminary data.</text>
</comment>
<name>A0A9D4HVX3_DREPO</name>
<evidence type="ECO:0000313" key="2">
    <source>
        <dbReference type="Proteomes" id="UP000828390"/>
    </source>
</evidence>
<proteinExistence type="predicted"/>
<reference evidence="1" key="1">
    <citation type="journal article" date="2019" name="bioRxiv">
        <title>The Genome of the Zebra Mussel, Dreissena polymorpha: A Resource for Invasive Species Research.</title>
        <authorList>
            <person name="McCartney M.A."/>
            <person name="Auch B."/>
            <person name="Kono T."/>
            <person name="Mallez S."/>
            <person name="Zhang Y."/>
            <person name="Obille A."/>
            <person name="Becker A."/>
            <person name="Abrahante J.E."/>
            <person name="Garbe J."/>
            <person name="Badalamenti J.P."/>
            <person name="Herman A."/>
            <person name="Mangelson H."/>
            <person name="Liachko I."/>
            <person name="Sullivan S."/>
            <person name="Sone E.D."/>
            <person name="Koren S."/>
            <person name="Silverstein K.A.T."/>
            <person name="Beckman K.B."/>
            <person name="Gohl D.M."/>
        </authorList>
    </citation>
    <scope>NUCLEOTIDE SEQUENCE</scope>
    <source>
        <strain evidence="1">Duluth1</strain>
        <tissue evidence="1">Whole animal</tissue>
    </source>
</reference>
<dbReference type="AlphaFoldDB" id="A0A9D4HVX3"/>
<dbReference type="EMBL" id="JAIWYP010000011">
    <property type="protein sequence ID" value="KAH3734663.1"/>
    <property type="molecule type" value="Genomic_DNA"/>
</dbReference>
<dbReference type="Proteomes" id="UP000828390">
    <property type="component" value="Unassembled WGS sequence"/>
</dbReference>
<evidence type="ECO:0000313" key="1">
    <source>
        <dbReference type="EMBL" id="KAH3734663.1"/>
    </source>
</evidence>